<evidence type="ECO:0000256" key="3">
    <source>
        <dbReference type="ARBA" id="ARBA00022692"/>
    </source>
</evidence>
<evidence type="ECO:0000256" key="6">
    <source>
        <dbReference type="RuleBase" id="RU367022"/>
    </source>
</evidence>
<evidence type="ECO:0000313" key="9">
    <source>
        <dbReference type="EMBL" id="ACB46531.1"/>
    </source>
</evidence>
<reference evidence="8" key="2">
    <citation type="journal article" date="2009" name="Microbes Infect.">
        <title>Identification and characterization of antigenic proteins potentially expressed during the infectious process of Paracoccidioides brasiliensis.</title>
        <authorList>
            <person name="Dantas S.F."/>
            <person name="Vieira de Rezende T.C."/>
            <person name="Bailao A.M."/>
            <person name="Taborda C.P."/>
            <person name="da Silva Santos R."/>
            <person name="Pacheco de Castro K."/>
            <person name="Maria de Almeida Soares C."/>
        </authorList>
    </citation>
    <scope>NUCLEOTIDE SEQUENCE</scope>
</reference>
<feature type="transmembrane region" description="Helical" evidence="6">
    <location>
        <begin position="29"/>
        <end position="49"/>
    </location>
</feature>
<keyword evidence="6" id="KW-0406">Ion transport</keyword>
<keyword evidence="6" id="KW-0813">Transport</keyword>
<keyword evidence="3 6" id="KW-0812">Transmembrane</keyword>
<accession>Q19A55</accession>
<reference evidence="9" key="1">
    <citation type="submission" date="2008-02" db="EMBL/GenBank/DDBJ databases">
        <authorList>
            <person name="Santos R.S."/>
            <person name="Bailao A.M."/>
            <person name="Castro N.S."/>
            <person name="Borges C.L."/>
            <person name="Soares C.M.A."/>
        </authorList>
    </citation>
    <scope>NUCLEOTIDE SEQUENCE</scope>
</reference>
<dbReference type="EMBL" id="DQ534496">
    <property type="protein sequence ID" value="ABF93409.1"/>
    <property type="molecule type" value="mRNA"/>
</dbReference>
<dbReference type="PANTHER" id="PTHR12483">
    <property type="entry name" value="SOLUTE CARRIER FAMILY 31 COPPER TRANSPORTERS"/>
    <property type="match status" value="1"/>
</dbReference>
<dbReference type="PANTHER" id="PTHR12483:SF73">
    <property type="entry name" value="COPPER TRANSPORT PROTEIN CTR3"/>
    <property type="match status" value="1"/>
</dbReference>
<dbReference type="Pfam" id="PF04145">
    <property type="entry name" value="Ctr"/>
    <property type="match status" value="1"/>
</dbReference>
<keyword evidence="4 6" id="KW-1133">Transmembrane helix</keyword>
<comment type="similarity">
    <text evidence="2 6">Belongs to the copper transporter (Ctr) (TC 1.A.56) family. SLC31A subfamily.</text>
</comment>
<evidence type="ECO:0000313" key="8">
    <source>
        <dbReference type="EMBL" id="ABF93409.1"/>
    </source>
</evidence>
<organism evidence="8">
    <name type="scientific">Paracoccidioides brasiliensis</name>
    <dbReference type="NCBI Taxonomy" id="121759"/>
    <lineage>
        <taxon>Eukaryota</taxon>
        <taxon>Fungi</taxon>
        <taxon>Dikarya</taxon>
        <taxon>Ascomycota</taxon>
        <taxon>Pezizomycotina</taxon>
        <taxon>Eurotiomycetes</taxon>
        <taxon>Eurotiomycetidae</taxon>
        <taxon>Onygenales</taxon>
        <taxon>Ajellomycetaceae</taxon>
        <taxon>Paracoccidioides</taxon>
    </lineage>
</organism>
<dbReference type="VEuPathDB" id="FungiDB:PABG_07607"/>
<sequence length="193" mass="21513">MDMHMAMNHSSANNDHSAMHGMHGGGSSCVISMLWNWHVINACFISSSWRITSRGMFVGSCVGVILLVMTLEFLRRVGSEFDRYLAGKRLSLPTRLQRANVNPKSTTSSCESPTEASVLQPQSQMRPTLLQHTARSLLHMMQFGVAYIIMLLAMYYNGYIIISILIGSFLGFFVFSWRSGEEKDACKVTVCCG</sequence>
<evidence type="ECO:0000256" key="4">
    <source>
        <dbReference type="ARBA" id="ARBA00022989"/>
    </source>
</evidence>
<protein>
    <recommendedName>
        <fullName evidence="6">Copper transport protein</fullName>
    </recommendedName>
</protein>
<keyword evidence="6" id="KW-0186">Copper</keyword>
<dbReference type="AlphaFoldDB" id="Q19A55"/>
<dbReference type="VEuPathDB" id="FungiDB:PADG_05084"/>
<dbReference type="InterPro" id="IPR007274">
    <property type="entry name" value="Cop_transporter"/>
</dbReference>
<name>Q19A55_PARBR</name>
<keyword evidence="5 6" id="KW-0472">Membrane</keyword>
<feature type="transmembrane region" description="Helical" evidence="6">
    <location>
        <begin position="55"/>
        <end position="74"/>
    </location>
</feature>
<gene>
    <name evidence="9" type="primary">ctr3</name>
</gene>
<dbReference type="EMBL" id="EU530695">
    <property type="protein sequence ID" value="ACB46531.1"/>
    <property type="molecule type" value="Genomic_DNA"/>
</dbReference>
<proteinExistence type="evidence at transcript level"/>
<comment type="subcellular location">
    <subcellularLocation>
        <location evidence="1 6">Membrane</location>
        <topology evidence="1 6">Multi-pass membrane protein</topology>
    </subcellularLocation>
</comment>
<evidence type="ECO:0000256" key="7">
    <source>
        <dbReference type="SAM" id="MobiDB-lite"/>
    </source>
</evidence>
<evidence type="ECO:0000256" key="1">
    <source>
        <dbReference type="ARBA" id="ARBA00004141"/>
    </source>
</evidence>
<evidence type="ECO:0000256" key="2">
    <source>
        <dbReference type="ARBA" id="ARBA00006921"/>
    </source>
</evidence>
<dbReference type="GO" id="GO:0016020">
    <property type="term" value="C:membrane"/>
    <property type="evidence" value="ECO:0007669"/>
    <property type="project" value="UniProtKB-SubCell"/>
</dbReference>
<dbReference type="GO" id="GO:0005375">
    <property type="term" value="F:copper ion transmembrane transporter activity"/>
    <property type="evidence" value="ECO:0007669"/>
    <property type="project" value="UniProtKB-UniRule"/>
</dbReference>
<feature type="region of interest" description="Disordered" evidence="7">
    <location>
        <begin position="103"/>
        <end position="123"/>
    </location>
</feature>
<evidence type="ECO:0000256" key="5">
    <source>
        <dbReference type="ARBA" id="ARBA00023136"/>
    </source>
</evidence>
<keyword evidence="6" id="KW-0187">Copper transport</keyword>